<name>A0A1Y5XCM0_KIBAR</name>
<dbReference type="InterPro" id="IPR036291">
    <property type="entry name" value="NAD(P)-bd_dom_sf"/>
</dbReference>
<dbReference type="Gene3D" id="3.90.25.10">
    <property type="entry name" value="UDP-galactose 4-epimerase, domain 1"/>
    <property type="match status" value="1"/>
</dbReference>
<protein>
    <submittedName>
        <fullName evidence="2">Uncharacterized conserved protein YbjT, contains NAD(P)-binding and DUF2867 domains</fullName>
    </submittedName>
</protein>
<accession>A0A1Y5XCM0</accession>
<dbReference type="Gene3D" id="3.40.50.720">
    <property type="entry name" value="NAD(P)-binding Rossmann-like Domain"/>
    <property type="match status" value="1"/>
</dbReference>
<dbReference type="PANTHER" id="PTHR43162:SF1">
    <property type="entry name" value="PRESTALK A DIFFERENTIATION PROTEIN A"/>
    <property type="match status" value="1"/>
</dbReference>
<evidence type="ECO:0000259" key="1">
    <source>
        <dbReference type="Pfam" id="PF13460"/>
    </source>
</evidence>
<dbReference type="PANTHER" id="PTHR43162">
    <property type="match status" value="1"/>
</dbReference>
<dbReference type="InterPro" id="IPR016040">
    <property type="entry name" value="NAD(P)-bd_dom"/>
</dbReference>
<dbReference type="InterPro" id="IPR051604">
    <property type="entry name" value="Ergot_Alk_Oxidoreductase"/>
</dbReference>
<dbReference type="Proteomes" id="UP000192674">
    <property type="component" value="Unassembled WGS sequence"/>
</dbReference>
<reference evidence="2 3" key="1">
    <citation type="submission" date="2017-04" db="EMBL/GenBank/DDBJ databases">
        <authorList>
            <person name="Afonso C.L."/>
            <person name="Miller P.J."/>
            <person name="Scott M.A."/>
            <person name="Spackman E."/>
            <person name="Goraichik I."/>
            <person name="Dimitrov K.M."/>
            <person name="Suarez D.L."/>
            <person name="Swayne D.E."/>
        </authorList>
    </citation>
    <scope>NUCLEOTIDE SEQUENCE [LARGE SCALE GENOMIC DNA]</scope>
    <source>
        <strain evidence="2 3">DSM 43828</strain>
    </source>
</reference>
<dbReference type="AlphaFoldDB" id="A0A1Y5XCM0"/>
<dbReference type="EMBL" id="FWXV01000002">
    <property type="protein sequence ID" value="SMC86030.1"/>
    <property type="molecule type" value="Genomic_DNA"/>
</dbReference>
<dbReference type="SUPFAM" id="SSF51735">
    <property type="entry name" value="NAD(P)-binding Rossmann-fold domains"/>
    <property type="match status" value="1"/>
</dbReference>
<proteinExistence type="predicted"/>
<dbReference type="Pfam" id="PF13460">
    <property type="entry name" value="NAD_binding_10"/>
    <property type="match status" value="1"/>
</dbReference>
<keyword evidence="3" id="KW-1185">Reference proteome</keyword>
<organism evidence="2 3">
    <name type="scientific">Kibdelosporangium aridum</name>
    <dbReference type="NCBI Taxonomy" id="2030"/>
    <lineage>
        <taxon>Bacteria</taxon>
        <taxon>Bacillati</taxon>
        <taxon>Actinomycetota</taxon>
        <taxon>Actinomycetes</taxon>
        <taxon>Pseudonocardiales</taxon>
        <taxon>Pseudonocardiaceae</taxon>
        <taxon>Kibdelosporangium</taxon>
    </lineage>
</organism>
<gene>
    <name evidence="2" type="ORF">SAMN05661093_02309</name>
</gene>
<sequence>MYSATCPARGDGCLLIGMTILVLGATGKTGSRLVQTLRAGGSAVRPASRSGEVRFDWSAPDTWGPAVDGVRAVYLLAPQDPASAEIFVKQAVQAGVSRFVALSGREIDQFPSQYFQGMRAAEQAVRDSGAEWTIIRPNNFSQNFSAPEIWGGPLMSGELALPMDATPEPFIDTQDIADVAAVVLTSDGHHGQVYDLSGPRAISFASAVATIAAVTGRSMRFVECSPSEYRASLLEVGASEGDAEELNALYAGMRSGLYTVPADGVQRVLGREPIDFETFAARAAEAGAWSA</sequence>
<evidence type="ECO:0000313" key="2">
    <source>
        <dbReference type="EMBL" id="SMC86030.1"/>
    </source>
</evidence>
<evidence type="ECO:0000313" key="3">
    <source>
        <dbReference type="Proteomes" id="UP000192674"/>
    </source>
</evidence>
<feature type="domain" description="NAD(P)-binding" evidence="1">
    <location>
        <begin position="24"/>
        <end position="184"/>
    </location>
</feature>